<accession>A0AAF0FNW2</accession>
<gene>
    <name evidence="1" type="ORF">L1994_00520</name>
</gene>
<proteinExistence type="predicted"/>
<organism evidence="1 2">
    <name type="scientific">Methanomicrobium antiquum</name>
    <dbReference type="NCBI Taxonomy" id="487686"/>
    <lineage>
        <taxon>Archaea</taxon>
        <taxon>Methanobacteriati</taxon>
        <taxon>Methanobacteriota</taxon>
        <taxon>Stenosarchaea group</taxon>
        <taxon>Methanomicrobia</taxon>
        <taxon>Methanomicrobiales</taxon>
        <taxon>Methanomicrobiaceae</taxon>
        <taxon>Methanomicrobium</taxon>
    </lineage>
</organism>
<dbReference type="KEGG" id="manq:L1994_00520"/>
<evidence type="ECO:0000313" key="1">
    <source>
        <dbReference type="EMBL" id="WFN36915.1"/>
    </source>
</evidence>
<evidence type="ECO:0000313" key="2">
    <source>
        <dbReference type="Proteomes" id="UP001218895"/>
    </source>
</evidence>
<dbReference type="Gene3D" id="3.20.20.105">
    <property type="entry name" value="Queuine tRNA-ribosyltransferase-like"/>
    <property type="match status" value="1"/>
</dbReference>
<sequence>MKTRILDINWNGLTIGTTPLLVPSFSSQAGTIDSKKPEELQNSINNSLSYISDGLLISAYDLHSFYDHHSSDGLEIDFSNLDFVIIDSGGYECLSENDSTDNGTQKNLPNEWNDILFTHTVEKFLKNIELIKSKIPVILVSFDHPSIPNEEKTFLKQIYNAKNSFKGKNVVKNFLIKSENNDIIEIDKLLTYSDEFQYFDILGFTEKELGTSTLQRMCNIAKIRECLDKKELKIPIHIFGSLDPVTTPLYYMAGADIFDGLSWLRYFYYQNYSGYNHSLGRLKWGIEYPDNNLIYESRKENYAYLKNLELVLRRLHKTQSFESFNELNMDPKFFEESCKLFKSKITR</sequence>
<reference evidence="1" key="1">
    <citation type="submission" date="2022-01" db="EMBL/GenBank/DDBJ databases">
        <title>Complete genome of Methanomicrobium antiquum DSM 21220.</title>
        <authorList>
            <person name="Chen S.-C."/>
            <person name="You Y.-T."/>
            <person name="Zhou Y.-Z."/>
            <person name="Lai M.-C."/>
        </authorList>
    </citation>
    <scope>NUCLEOTIDE SEQUENCE</scope>
    <source>
        <strain evidence="1">DSM 21220</strain>
    </source>
</reference>
<dbReference type="RefSeq" id="WP_278099752.1">
    <property type="nucleotide sequence ID" value="NZ_CP091092.1"/>
</dbReference>
<dbReference type="GO" id="GO:0006400">
    <property type="term" value="P:tRNA modification"/>
    <property type="evidence" value="ECO:0007669"/>
    <property type="project" value="InterPro"/>
</dbReference>
<dbReference type="InterPro" id="IPR036511">
    <property type="entry name" value="TGT-like_sf"/>
</dbReference>
<dbReference type="SUPFAM" id="SSF51713">
    <property type="entry name" value="tRNA-guanine transglycosylase"/>
    <property type="match status" value="1"/>
</dbReference>
<keyword evidence="2" id="KW-1185">Reference proteome</keyword>
<dbReference type="Proteomes" id="UP001218895">
    <property type="component" value="Chromosome"/>
</dbReference>
<protein>
    <submittedName>
        <fullName evidence="1">Uncharacterized protein</fullName>
    </submittedName>
</protein>
<dbReference type="AlphaFoldDB" id="A0AAF0FNW2"/>
<name>A0AAF0FNW2_9EURY</name>
<dbReference type="GeneID" id="79948834"/>
<dbReference type="EMBL" id="CP091092">
    <property type="protein sequence ID" value="WFN36915.1"/>
    <property type="molecule type" value="Genomic_DNA"/>
</dbReference>